<comment type="caution">
    <text evidence="4">The sequence shown here is derived from an EMBL/GenBank/DDBJ whole genome shotgun (WGS) entry which is preliminary data.</text>
</comment>
<accession>A0A439DB88</accession>
<feature type="region of interest" description="Disordered" evidence="2">
    <location>
        <begin position="302"/>
        <end position="466"/>
    </location>
</feature>
<reference evidence="4 5" key="1">
    <citation type="submission" date="2018-12" db="EMBL/GenBank/DDBJ databases">
        <title>Draft genome sequence of Xylaria grammica IHI A82.</title>
        <authorList>
            <person name="Buettner E."/>
            <person name="Kellner H."/>
        </authorList>
    </citation>
    <scope>NUCLEOTIDE SEQUENCE [LARGE SCALE GENOMIC DNA]</scope>
    <source>
        <strain evidence="4 5">IHI A82</strain>
    </source>
</reference>
<feature type="compositionally biased region" description="Low complexity" evidence="2">
    <location>
        <begin position="30"/>
        <end position="49"/>
    </location>
</feature>
<dbReference type="AlphaFoldDB" id="A0A439DB88"/>
<dbReference type="InterPro" id="IPR058602">
    <property type="entry name" value="YAG7_dimerisation_dom"/>
</dbReference>
<name>A0A439DB88_9PEZI</name>
<feature type="compositionally biased region" description="Polar residues" evidence="2">
    <location>
        <begin position="362"/>
        <end position="383"/>
    </location>
</feature>
<dbReference type="EMBL" id="RYZI01000073">
    <property type="protein sequence ID" value="RWA11670.1"/>
    <property type="molecule type" value="Genomic_DNA"/>
</dbReference>
<evidence type="ECO:0000313" key="5">
    <source>
        <dbReference type="Proteomes" id="UP000286045"/>
    </source>
</evidence>
<gene>
    <name evidence="4" type="ORF">EKO27_g3452</name>
</gene>
<evidence type="ECO:0000256" key="1">
    <source>
        <dbReference type="SAM" id="Coils"/>
    </source>
</evidence>
<keyword evidence="1" id="KW-0175">Coiled coil</keyword>
<feature type="domain" description="YAG7-like dimerisation" evidence="3">
    <location>
        <begin position="176"/>
        <end position="259"/>
    </location>
</feature>
<feature type="compositionally biased region" description="Basic residues" evidence="2">
    <location>
        <begin position="436"/>
        <end position="452"/>
    </location>
</feature>
<feature type="compositionally biased region" description="Polar residues" evidence="2">
    <location>
        <begin position="302"/>
        <end position="327"/>
    </location>
</feature>
<sequence>MPSSAVQNPPASAESKSAKKKKAKAERTESPAPSASPAPEKAASVSGADASDDSFESAYIRELQKNIRNVNKKIVNASKTDPIVDQHKGKSLDELVEARIINADQRAQRLKKPQLEAQLAQYEEQLVQYKKVDEDYRSRSAADKVALEKTLAEKFEKEKADAITEATEKAAADSKQTLHDSLLALSQFLRLAAARRSEEADASLDENMALEGVLLNVYSGDENAVSTMLKLIEGSSETTHSVAGDELQTTYGQVKAAATAYISPFVAVDAAPETTEIVAEPTAPVEADPTVVHAGLTEIDTTGATEPLTNGHTESTPQSGVPTNAEVSDNAANAAAGSEWDGNNALSSSMTQEGWVEVPRNPTETETGLSATPAAASNVQSWADDQPENQPENPPEQAPASTDANDGFHQVQRNRPRGHDRENGWRGRGRGDYRGGHRGHHEGRGGRGRGRGRGNAMRGRPRPEEP</sequence>
<organism evidence="4 5">
    <name type="scientific">Xylaria grammica</name>
    <dbReference type="NCBI Taxonomy" id="363999"/>
    <lineage>
        <taxon>Eukaryota</taxon>
        <taxon>Fungi</taxon>
        <taxon>Dikarya</taxon>
        <taxon>Ascomycota</taxon>
        <taxon>Pezizomycotina</taxon>
        <taxon>Sordariomycetes</taxon>
        <taxon>Xylariomycetidae</taxon>
        <taxon>Xylariales</taxon>
        <taxon>Xylariaceae</taxon>
        <taxon>Xylaria</taxon>
    </lineage>
</organism>
<feature type="region of interest" description="Disordered" evidence="2">
    <location>
        <begin position="1"/>
        <end position="54"/>
    </location>
</feature>
<evidence type="ECO:0000256" key="2">
    <source>
        <dbReference type="SAM" id="MobiDB-lite"/>
    </source>
</evidence>
<feature type="compositionally biased region" description="Basic and acidic residues" evidence="2">
    <location>
        <begin position="417"/>
        <end position="435"/>
    </location>
</feature>
<protein>
    <recommendedName>
        <fullName evidence="3">YAG7-like dimerisation domain-containing protein</fullName>
    </recommendedName>
</protein>
<proteinExistence type="predicted"/>
<dbReference type="Pfam" id="PF26434">
    <property type="entry name" value="YAG7_C"/>
    <property type="match status" value="1"/>
</dbReference>
<feature type="coiled-coil region" evidence="1">
    <location>
        <begin position="105"/>
        <end position="139"/>
    </location>
</feature>
<evidence type="ECO:0000313" key="4">
    <source>
        <dbReference type="EMBL" id="RWA11670.1"/>
    </source>
</evidence>
<keyword evidence="5" id="KW-1185">Reference proteome</keyword>
<evidence type="ECO:0000259" key="3">
    <source>
        <dbReference type="Pfam" id="PF26434"/>
    </source>
</evidence>
<dbReference type="Proteomes" id="UP000286045">
    <property type="component" value="Unassembled WGS sequence"/>
</dbReference>
<feature type="compositionally biased region" description="Polar residues" evidence="2">
    <location>
        <begin position="1"/>
        <end position="10"/>
    </location>
</feature>
<dbReference type="STRING" id="363999.A0A439DB88"/>